<dbReference type="Proteomes" id="UP000193224">
    <property type="component" value="Unassembled WGS sequence"/>
</dbReference>
<dbReference type="EMBL" id="FWXB01000015">
    <property type="protein sequence ID" value="SMC13625.1"/>
    <property type="molecule type" value="Genomic_DNA"/>
</dbReference>
<evidence type="ECO:0000256" key="6">
    <source>
        <dbReference type="SAM" id="Phobius"/>
    </source>
</evidence>
<feature type="transmembrane region" description="Helical" evidence="6">
    <location>
        <begin position="151"/>
        <end position="171"/>
    </location>
</feature>
<dbReference type="PANTHER" id="PTHR22911:SF6">
    <property type="entry name" value="SOLUTE CARRIER FAMILY 35 MEMBER G1"/>
    <property type="match status" value="1"/>
</dbReference>
<dbReference type="InterPro" id="IPR000620">
    <property type="entry name" value="EamA_dom"/>
</dbReference>
<keyword evidence="4 6" id="KW-1133">Transmembrane helix</keyword>
<evidence type="ECO:0000256" key="5">
    <source>
        <dbReference type="ARBA" id="ARBA00023136"/>
    </source>
</evidence>
<sequence length="304" mass="32537">MPDTQSKDNTPLAVLVIVGTVLLLTLGDAAIKGFSADLRLWQIFVLRSLMVLPVLYVIQRMIVGTVRLWPKAPGWTALRNLMLSLMWVAYYTSLPHLDLSVAAAAYYTLPIFITLFSAWFVGEKVTGTGWLAVLLGFVGVLVVLRPTSDNFSLYAVYPLIAAVLYALAMILTRTKCRDEHPLILSAALNLSFILVGAGATLALWLWGGTTSPDASGGFLSPDWAALTGSSATALALMSIAILIGSIGTAIAYQIGRSSVIATFDFSYVGFATIWGIMFFGERPDILTLSGIGLIVLAGILAVSK</sequence>
<evidence type="ECO:0000256" key="4">
    <source>
        <dbReference type="ARBA" id="ARBA00022989"/>
    </source>
</evidence>
<evidence type="ECO:0000256" key="3">
    <source>
        <dbReference type="ARBA" id="ARBA00022692"/>
    </source>
</evidence>
<evidence type="ECO:0000313" key="9">
    <source>
        <dbReference type="Proteomes" id="UP000193224"/>
    </source>
</evidence>
<comment type="similarity">
    <text evidence="2">Belongs to the drug/metabolite transporter (DMT) superfamily. 10 TMS drug/metabolite exporter (DME) (TC 2.A.7.3) family.</text>
</comment>
<gene>
    <name evidence="8" type="ORF">ROA7745_03482</name>
</gene>
<dbReference type="GO" id="GO:0016020">
    <property type="term" value="C:membrane"/>
    <property type="evidence" value="ECO:0007669"/>
    <property type="project" value="UniProtKB-SubCell"/>
</dbReference>
<dbReference type="InterPro" id="IPR037185">
    <property type="entry name" value="EmrE-like"/>
</dbReference>
<evidence type="ECO:0000259" key="7">
    <source>
        <dbReference type="Pfam" id="PF00892"/>
    </source>
</evidence>
<keyword evidence="9" id="KW-1185">Reference proteome</keyword>
<feature type="transmembrane region" description="Helical" evidence="6">
    <location>
        <begin position="285"/>
        <end position="303"/>
    </location>
</feature>
<dbReference type="AlphaFoldDB" id="A0A1X7BVU0"/>
<protein>
    <submittedName>
        <fullName evidence="8">EamA-like transporter family protein</fullName>
    </submittedName>
</protein>
<reference evidence="8 9" key="1">
    <citation type="submission" date="2017-03" db="EMBL/GenBank/DDBJ databases">
        <authorList>
            <person name="Afonso C.L."/>
            <person name="Miller P.J."/>
            <person name="Scott M.A."/>
            <person name="Spackman E."/>
            <person name="Goraichik I."/>
            <person name="Dimitrov K.M."/>
            <person name="Suarez D.L."/>
            <person name="Swayne D.E."/>
        </authorList>
    </citation>
    <scope>NUCLEOTIDE SEQUENCE [LARGE SCALE GENOMIC DNA]</scope>
    <source>
        <strain evidence="8 9">CECT 7745</strain>
    </source>
</reference>
<keyword evidence="3 6" id="KW-0812">Transmembrane</keyword>
<feature type="transmembrane region" description="Helical" evidence="6">
    <location>
        <begin position="259"/>
        <end position="279"/>
    </location>
</feature>
<feature type="transmembrane region" description="Helical" evidence="6">
    <location>
        <begin position="183"/>
        <end position="206"/>
    </location>
</feature>
<evidence type="ECO:0000313" key="8">
    <source>
        <dbReference type="EMBL" id="SMC13625.1"/>
    </source>
</evidence>
<accession>A0A1X7BVU0</accession>
<dbReference type="Pfam" id="PF00892">
    <property type="entry name" value="EamA"/>
    <property type="match status" value="1"/>
</dbReference>
<name>A0A1X7BVU0_9RHOB</name>
<feature type="transmembrane region" description="Helical" evidence="6">
    <location>
        <begin position="226"/>
        <end position="252"/>
    </location>
</feature>
<dbReference type="SUPFAM" id="SSF103481">
    <property type="entry name" value="Multidrug resistance efflux transporter EmrE"/>
    <property type="match status" value="2"/>
</dbReference>
<feature type="domain" description="EamA" evidence="7">
    <location>
        <begin position="13"/>
        <end position="144"/>
    </location>
</feature>
<feature type="transmembrane region" description="Helical" evidence="6">
    <location>
        <begin position="43"/>
        <end position="63"/>
    </location>
</feature>
<feature type="transmembrane region" description="Helical" evidence="6">
    <location>
        <begin position="75"/>
        <end position="93"/>
    </location>
</feature>
<dbReference type="PANTHER" id="PTHR22911">
    <property type="entry name" value="ACYL-MALONYL CONDENSING ENZYME-RELATED"/>
    <property type="match status" value="1"/>
</dbReference>
<proteinExistence type="inferred from homology"/>
<evidence type="ECO:0000256" key="2">
    <source>
        <dbReference type="ARBA" id="ARBA00009853"/>
    </source>
</evidence>
<comment type="subcellular location">
    <subcellularLocation>
        <location evidence="1">Membrane</location>
        <topology evidence="1">Multi-pass membrane protein</topology>
    </subcellularLocation>
</comment>
<feature type="transmembrane region" description="Helical" evidence="6">
    <location>
        <begin position="12"/>
        <end position="31"/>
    </location>
</feature>
<keyword evidence="5 6" id="KW-0472">Membrane</keyword>
<evidence type="ECO:0000256" key="1">
    <source>
        <dbReference type="ARBA" id="ARBA00004141"/>
    </source>
</evidence>
<feature type="transmembrane region" description="Helical" evidence="6">
    <location>
        <begin position="99"/>
        <end position="121"/>
    </location>
</feature>
<feature type="transmembrane region" description="Helical" evidence="6">
    <location>
        <begin position="128"/>
        <end position="145"/>
    </location>
</feature>
<dbReference type="OrthoDB" id="148351at2"/>
<dbReference type="RefSeq" id="WP_085801558.1">
    <property type="nucleotide sequence ID" value="NZ_FWXB01000015.1"/>
</dbReference>
<organism evidence="8 9">
    <name type="scientific">Roseovarius aestuarii</name>
    <dbReference type="NCBI Taxonomy" id="475083"/>
    <lineage>
        <taxon>Bacteria</taxon>
        <taxon>Pseudomonadati</taxon>
        <taxon>Pseudomonadota</taxon>
        <taxon>Alphaproteobacteria</taxon>
        <taxon>Rhodobacterales</taxon>
        <taxon>Roseobacteraceae</taxon>
        <taxon>Roseovarius</taxon>
    </lineage>
</organism>